<dbReference type="EMBL" id="MCFC01000095">
    <property type="protein sequence ID" value="ORY22322.1"/>
    <property type="molecule type" value="Genomic_DNA"/>
</dbReference>
<gene>
    <name evidence="1" type="ORF">BCR39DRAFT_508148</name>
</gene>
<dbReference type="InParanoid" id="A0A1Y2AIM4"/>
<reference evidence="1 2" key="1">
    <citation type="submission" date="2016-07" db="EMBL/GenBank/DDBJ databases">
        <title>Pervasive Adenine N6-methylation of Active Genes in Fungi.</title>
        <authorList>
            <consortium name="DOE Joint Genome Institute"/>
            <person name="Mondo S.J."/>
            <person name="Dannebaum R.O."/>
            <person name="Kuo R.C."/>
            <person name="Labutti K."/>
            <person name="Haridas S."/>
            <person name="Kuo A."/>
            <person name="Salamov A."/>
            <person name="Ahrendt S.R."/>
            <person name="Lipzen A."/>
            <person name="Sullivan W."/>
            <person name="Andreopoulos W.B."/>
            <person name="Clum A."/>
            <person name="Lindquist E."/>
            <person name="Daum C."/>
            <person name="Ramamoorthy G.K."/>
            <person name="Gryganskyi A."/>
            <person name="Culley D."/>
            <person name="Magnuson J.K."/>
            <person name="James T.Y."/>
            <person name="O'Malley M.A."/>
            <person name="Stajich J.E."/>
            <person name="Spatafora J.W."/>
            <person name="Visel A."/>
            <person name="Grigoriev I.V."/>
        </authorList>
    </citation>
    <scope>NUCLEOTIDE SEQUENCE [LARGE SCALE GENOMIC DNA]</scope>
    <source>
        <strain evidence="1 2">68-887.2</strain>
    </source>
</reference>
<evidence type="ECO:0000313" key="2">
    <source>
        <dbReference type="Proteomes" id="UP000193986"/>
    </source>
</evidence>
<organism evidence="1 2">
    <name type="scientific">Naematelia encephala</name>
    <dbReference type="NCBI Taxonomy" id="71784"/>
    <lineage>
        <taxon>Eukaryota</taxon>
        <taxon>Fungi</taxon>
        <taxon>Dikarya</taxon>
        <taxon>Basidiomycota</taxon>
        <taxon>Agaricomycotina</taxon>
        <taxon>Tremellomycetes</taxon>
        <taxon>Tremellales</taxon>
        <taxon>Naemateliaceae</taxon>
        <taxon>Naematelia</taxon>
    </lineage>
</organism>
<sequence length="203" mass="21844">MQCRVQLGRGVEPSDVNESEANTPMATVLLRLSVIDLVATHILWHPALVTVSSPTALLLSGKLDLHPLFPASNQSLVDHLSCTCRSYDSCPHPIWPSTLDTTCHHDLPFPLACSAESTTLASISVLLDIHSVVAKDDDVMAFDVERTSTWTGVKKGNVGGFKSLKVAVHPEPSFILLLRSPVQACTFNIPGLASSIHGQDSSR</sequence>
<keyword evidence="2" id="KW-1185">Reference proteome</keyword>
<proteinExistence type="predicted"/>
<comment type="caution">
    <text evidence="1">The sequence shown here is derived from an EMBL/GenBank/DDBJ whole genome shotgun (WGS) entry which is preliminary data.</text>
</comment>
<protein>
    <submittedName>
        <fullName evidence="1">Uncharacterized protein</fullName>
    </submittedName>
</protein>
<dbReference type="AlphaFoldDB" id="A0A1Y2AIM4"/>
<name>A0A1Y2AIM4_9TREE</name>
<dbReference type="Proteomes" id="UP000193986">
    <property type="component" value="Unassembled WGS sequence"/>
</dbReference>
<evidence type="ECO:0000313" key="1">
    <source>
        <dbReference type="EMBL" id="ORY22322.1"/>
    </source>
</evidence>
<accession>A0A1Y2AIM4</accession>